<sequence>MVVSKPRIVIIGAGLAGLTAANKLYKANGGNSFEVCIVEGGNRIGGRINTSEFGGDRVELGATWIHGIGGSPVYELAQELDALESNEPWECMDGFLDDTITIAENGYVLSLFFKHCGHRDKVVDFHWNVYDPWTIVSVSDDVETTSGGGTLQV</sequence>
<evidence type="ECO:0000256" key="5">
    <source>
        <dbReference type="ARBA" id="ARBA00022630"/>
    </source>
</evidence>
<dbReference type="AlphaFoldDB" id="A0A6L2ME81"/>
<evidence type="ECO:0000259" key="8">
    <source>
        <dbReference type="Pfam" id="PF01593"/>
    </source>
</evidence>
<comment type="similarity">
    <text evidence="3">Belongs to the flavin monoamine oxidase family.</text>
</comment>
<keyword evidence="5" id="KW-0285">Flavoprotein</keyword>
<keyword evidence="4" id="KW-0963">Cytoplasm</keyword>
<dbReference type="PANTHER" id="PTHR10742:SF405">
    <property type="entry name" value="PEROXISOMAL N(1)-ACETYL-SPERMINE_SPERMIDINE OXIDASE"/>
    <property type="match status" value="1"/>
</dbReference>
<dbReference type="InterPro" id="IPR036188">
    <property type="entry name" value="FAD/NAD-bd_sf"/>
</dbReference>
<keyword evidence="7" id="KW-0560">Oxidoreductase</keyword>
<keyword evidence="6" id="KW-0274">FAD</keyword>
<comment type="cofactor">
    <cofactor evidence="1">
        <name>FAD</name>
        <dbReference type="ChEBI" id="CHEBI:57692"/>
    </cofactor>
</comment>
<evidence type="ECO:0000313" key="9">
    <source>
        <dbReference type="EMBL" id="GEU72261.1"/>
    </source>
</evidence>
<dbReference type="SUPFAM" id="SSF51905">
    <property type="entry name" value="FAD/NAD(P)-binding domain"/>
    <property type="match status" value="1"/>
</dbReference>
<evidence type="ECO:0000256" key="3">
    <source>
        <dbReference type="ARBA" id="ARBA00005995"/>
    </source>
</evidence>
<name>A0A6L2ME81_TANCI</name>
<dbReference type="InterPro" id="IPR050281">
    <property type="entry name" value="Flavin_monoamine_oxidase"/>
</dbReference>
<gene>
    <name evidence="9" type="ORF">Tci_044239</name>
</gene>
<evidence type="ECO:0000256" key="7">
    <source>
        <dbReference type="ARBA" id="ARBA00023002"/>
    </source>
</evidence>
<dbReference type="GO" id="GO:0005737">
    <property type="term" value="C:cytoplasm"/>
    <property type="evidence" value="ECO:0007669"/>
    <property type="project" value="UniProtKB-SubCell"/>
</dbReference>
<feature type="domain" description="Amine oxidase" evidence="8">
    <location>
        <begin position="15"/>
        <end position="87"/>
    </location>
</feature>
<evidence type="ECO:0000256" key="1">
    <source>
        <dbReference type="ARBA" id="ARBA00001974"/>
    </source>
</evidence>
<evidence type="ECO:0000256" key="6">
    <source>
        <dbReference type="ARBA" id="ARBA00022827"/>
    </source>
</evidence>
<evidence type="ECO:0000256" key="4">
    <source>
        <dbReference type="ARBA" id="ARBA00022490"/>
    </source>
</evidence>
<dbReference type="Pfam" id="PF01593">
    <property type="entry name" value="Amino_oxidase"/>
    <property type="match status" value="1"/>
</dbReference>
<comment type="subcellular location">
    <subcellularLocation>
        <location evidence="2">Cytoplasm</location>
    </subcellularLocation>
</comment>
<dbReference type="PANTHER" id="PTHR10742">
    <property type="entry name" value="FLAVIN MONOAMINE OXIDASE"/>
    <property type="match status" value="1"/>
</dbReference>
<evidence type="ECO:0000256" key="2">
    <source>
        <dbReference type="ARBA" id="ARBA00004496"/>
    </source>
</evidence>
<protein>
    <submittedName>
        <fullName evidence="9">Probable polyamine oxidase 5</fullName>
    </submittedName>
</protein>
<proteinExistence type="inferred from homology"/>
<dbReference type="InterPro" id="IPR002937">
    <property type="entry name" value="Amino_oxidase"/>
</dbReference>
<dbReference type="Gene3D" id="3.50.50.60">
    <property type="entry name" value="FAD/NAD(P)-binding domain"/>
    <property type="match status" value="1"/>
</dbReference>
<comment type="caution">
    <text evidence="9">The sequence shown here is derived from an EMBL/GenBank/DDBJ whole genome shotgun (WGS) entry which is preliminary data.</text>
</comment>
<organism evidence="9">
    <name type="scientific">Tanacetum cinerariifolium</name>
    <name type="common">Dalmatian daisy</name>
    <name type="synonym">Chrysanthemum cinerariifolium</name>
    <dbReference type="NCBI Taxonomy" id="118510"/>
    <lineage>
        <taxon>Eukaryota</taxon>
        <taxon>Viridiplantae</taxon>
        <taxon>Streptophyta</taxon>
        <taxon>Embryophyta</taxon>
        <taxon>Tracheophyta</taxon>
        <taxon>Spermatophyta</taxon>
        <taxon>Magnoliopsida</taxon>
        <taxon>eudicotyledons</taxon>
        <taxon>Gunneridae</taxon>
        <taxon>Pentapetalae</taxon>
        <taxon>asterids</taxon>
        <taxon>campanulids</taxon>
        <taxon>Asterales</taxon>
        <taxon>Asteraceae</taxon>
        <taxon>Asteroideae</taxon>
        <taxon>Anthemideae</taxon>
        <taxon>Anthemidinae</taxon>
        <taxon>Tanacetum</taxon>
    </lineage>
</organism>
<dbReference type="GO" id="GO:0046592">
    <property type="term" value="F:polyamine oxidase activity"/>
    <property type="evidence" value="ECO:0007669"/>
    <property type="project" value="TreeGrafter"/>
</dbReference>
<reference evidence="9" key="1">
    <citation type="journal article" date="2019" name="Sci. Rep.">
        <title>Draft genome of Tanacetum cinerariifolium, the natural source of mosquito coil.</title>
        <authorList>
            <person name="Yamashiro T."/>
            <person name="Shiraishi A."/>
            <person name="Satake H."/>
            <person name="Nakayama K."/>
        </authorList>
    </citation>
    <scope>NUCLEOTIDE SEQUENCE</scope>
</reference>
<accession>A0A6L2ME81</accession>
<dbReference type="EMBL" id="BKCJ010006456">
    <property type="protein sequence ID" value="GEU72261.1"/>
    <property type="molecule type" value="Genomic_DNA"/>
</dbReference>